<accession>A0A921GP53</accession>
<evidence type="ECO:0000313" key="4">
    <source>
        <dbReference type="Proteomes" id="UP000775129"/>
    </source>
</evidence>
<protein>
    <recommendedName>
        <fullName evidence="2">ATP-grasp domain-containing protein</fullName>
    </recommendedName>
</protein>
<reference evidence="3" key="2">
    <citation type="submission" date="2021-09" db="EMBL/GenBank/DDBJ databases">
        <authorList>
            <person name="Gilroy R."/>
        </authorList>
    </citation>
    <scope>NUCLEOTIDE SEQUENCE</scope>
    <source>
        <strain evidence="3">1647</strain>
    </source>
</reference>
<name>A0A921GP53_9MICO</name>
<evidence type="ECO:0000313" key="3">
    <source>
        <dbReference type="EMBL" id="HJF49664.1"/>
    </source>
</evidence>
<dbReference type="PROSITE" id="PS50975">
    <property type="entry name" value="ATP_GRASP"/>
    <property type="match status" value="1"/>
</dbReference>
<proteinExistence type="predicted"/>
<dbReference type="AlphaFoldDB" id="A0A921GP53"/>
<feature type="domain" description="ATP-grasp" evidence="2">
    <location>
        <begin position="132"/>
        <end position="332"/>
    </location>
</feature>
<dbReference type="Gene3D" id="3.30.470.20">
    <property type="entry name" value="ATP-grasp fold, B domain"/>
    <property type="match status" value="1"/>
</dbReference>
<organism evidence="3 4">
    <name type="scientific">Brachybacterium paraconglomeratum</name>
    <dbReference type="NCBI Taxonomy" id="173362"/>
    <lineage>
        <taxon>Bacteria</taxon>
        <taxon>Bacillati</taxon>
        <taxon>Actinomycetota</taxon>
        <taxon>Actinomycetes</taxon>
        <taxon>Micrococcales</taxon>
        <taxon>Dermabacteraceae</taxon>
        <taxon>Brachybacterium</taxon>
    </lineage>
</organism>
<dbReference type="GO" id="GO:0046872">
    <property type="term" value="F:metal ion binding"/>
    <property type="evidence" value="ECO:0007669"/>
    <property type="project" value="InterPro"/>
</dbReference>
<evidence type="ECO:0000256" key="1">
    <source>
        <dbReference type="PROSITE-ProRule" id="PRU00409"/>
    </source>
</evidence>
<dbReference type="Proteomes" id="UP000775129">
    <property type="component" value="Unassembled WGS sequence"/>
</dbReference>
<sequence>MPENALTTQGVDVLPVVVGGDIGAYSLARAFHEAYGIRTIAVSRLAGWVVGTSSIIDNVRCEDPFDARVLAPVLQRIADEHPDRPLLLLGSADSTVKAIIEVREEIGLDERYLAPYVSRETFVAATEKQNFTRLCQKLGVDHPGTVVVDLAEEIDDALEIPFAFPVIAKPAEVSDWKRVSFEGQSKVHTVASREELMTLLRTVREAGYRSSIIVQDRIPGDDQHMRILTVYCDADSRVRFASWGRTLLEEHAPGAIGNPAAIITDVDPEMVEQAQRLCAELGWTGFANFDLKHDRRDGRTKFFELNPRLGRSNYYITAGGHNPVTWYVDEHFRHALPTQGPGSGIGEDGILQDQPEVLYTVVPTALVRRYTTQPEARAQLRRVLVAGRVRNPMHYPGVETSPRRRAYALAAAANFWRKFQRHYRPEGGDRLSRLMPVRLRSGADGQDRA</sequence>
<keyword evidence="1" id="KW-0547">Nucleotide-binding</keyword>
<dbReference type="GO" id="GO:0005524">
    <property type="term" value="F:ATP binding"/>
    <property type="evidence" value="ECO:0007669"/>
    <property type="project" value="UniProtKB-UniRule"/>
</dbReference>
<dbReference type="InterPro" id="IPR011761">
    <property type="entry name" value="ATP-grasp"/>
</dbReference>
<keyword evidence="1" id="KW-0067">ATP-binding</keyword>
<evidence type="ECO:0000259" key="2">
    <source>
        <dbReference type="PROSITE" id="PS50975"/>
    </source>
</evidence>
<gene>
    <name evidence="3" type="ORF">K8W24_07675</name>
</gene>
<comment type="caution">
    <text evidence="3">The sequence shown here is derived from an EMBL/GenBank/DDBJ whole genome shotgun (WGS) entry which is preliminary data.</text>
</comment>
<reference evidence="3" key="1">
    <citation type="journal article" date="2021" name="PeerJ">
        <title>Extensive microbial diversity within the chicken gut microbiome revealed by metagenomics and culture.</title>
        <authorList>
            <person name="Gilroy R."/>
            <person name="Ravi A."/>
            <person name="Getino M."/>
            <person name="Pursley I."/>
            <person name="Horton D.L."/>
            <person name="Alikhan N.F."/>
            <person name="Baker D."/>
            <person name="Gharbi K."/>
            <person name="Hall N."/>
            <person name="Watson M."/>
            <person name="Adriaenssens E.M."/>
            <person name="Foster-Nyarko E."/>
            <person name="Jarju S."/>
            <person name="Secka A."/>
            <person name="Antonio M."/>
            <person name="Oren A."/>
            <person name="Chaudhuri R.R."/>
            <person name="La Ragione R."/>
            <person name="Hildebrand F."/>
            <person name="Pallen M.J."/>
        </authorList>
    </citation>
    <scope>NUCLEOTIDE SEQUENCE</scope>
    <source>
        <strain evidence="3">1647</strain>
    </source>
</reference>
<dbReference type="EMBL" id="DYWO01000228">
    <property type="protein sequence ID" value="HJF49664.1"/>
    <property type="molecule type" value="Genomic_DNA"/>
</dbReference>
<dbReference type="SUPFAM" id="SSF56059">
    <property type="entry name" value="Glutathione synthetase ATP-binding domain-like"/>
    <property type="match status" value="1"/>
</dbReference>